<evidence type="ECO:0000313" key="3">
    <source>
        <dbReference type="Proteomes" id="UP001253595"/>
    </source>
</evidence>
<organism evidence="2 3">
    <name type="scientific">Cellvibrio fibrivorans</name>
    <dbReference type="NCBI Taxonomy" id="126350"/>
    <lineage>
        <taxon>Bacteria</taxon>
        <taxon>Pseudomonadati</taxon>
        <taxon>Pseudomonadota</taxon>
        <taxon>Gammaproteobacteria</taxon>
        <taxon>Cellvibrionales</taxon>
        <taxon>Cellvibrionaceae</taxon>
        <taxon>Cellvibrio</taxon>
    </lineage>
</organism>
<dbReference type="InterPro" id="IPR007433">
    <property type="entry name" value="DUF481"/>
</dbReference>
<protein>
    <submittedName>
        <fullName evidence="2">Salt-induced outer membrane protein YdiY</fullName>
    </submittedName>
</protein>
<dbReference type="Proteomes" id="UP001253595">
    <property type="component" value="Unassembled WGS sequence"/>
</dbReference>
<accession>A0ABU1V0P4</accession>
<feature type="chain" id="PRO_5046904190" evidence="1">
    <location>
        <begin position="20"/>
        <end position="255"/>
    </location>
</feature>
<dbReference type="EMBL" id="JAVDVX010000005">
    <property type="protein sequence ID" value="MDR7090980.1"/>
    <property type="molecule type" value="Genomic_DNA"/>
</dbReference>
<feature type="signal peptide" evidence="1">
    <location>
        <begin position="1"/>
        <end position="19"/>
    </location>
</feature>
<sequence length="255" mass="28125">MHKLTLVLALTALSTTAFADDKKRPWDVEVDIGAIATSGNTETTSLQFKVDAKQNLEKWENQYVFNSLFKEDEVEQDDETTSKEKTAEKYFGSAKFAYLLGVEKSYLFGFGSHTDDKFGAYRTYSTIALGYGDWLYSSSTLNWFVEAGPGYFEGEKVIGSDDDTIPDSITDESGAMLRAATALEWKITSNAEFKQIISVESGSDNTRTQSETSLATSINGSMKMKVGFAIANDSDVAPGKEKTDTTTFVNLVYSF</sequence>
<comment type="caution">
    <text evidence="2">The sequence shown here is derived from an EMBL/GenBank/DDBJ whole genome shotgun (WGS) entry which is preliminary data.</text>
</comment>
<dbReference type="Pfam" id="PF04338">
    <property type="entry name" value="DUF481"/>
    <property type="match status" value="1"/>
</dbReference>
<keyword evidence="1" id="KW-0732">Signal</keyword>
<evidence type="ECO:0000313" key="2">
    <source>
        <dbReference type="EMBL" id="MDR7090980.1"/>
    </source>
</evidence>
<evidence type="ECO:0000256" key="1">
    <source>
        <dbReference type="SAM" id="SignalP"/>
    </source>
</evidence>
<dbReference type="RefSeq" id="WP_310073737.1">
    <property type="nucleotide sequence ID" value="NZ_JAVDVX010000005.1"/>
</dbReference>
<proteinExistence type="predicted"/>
<gene>
    <name evidence="2" type="ORF">J2X05_003006</name>
</gene>
<keyword evidence="3" id="KW-1185">Reference proteome</keyword>
<reference evidence="2 3" key="1">
    <citation type="submission" date="2023-07" db="EMBL/GenBank/DDBJ databases">
        <title>Sorghum-associated microbial communities from plants grown in Nebraska, USA.</title>
        <authorList>
            <person name="Schachtman D."/>
        </authorList>
    </citation>
    <scope>NUCLEOTIDE SEQUENCE [LARGE SCALE GENOMIC DNA]</scope>
    <source>
        <strain evidence="2 3">BE190</strain>
    </source>
</reference>
<name>A0ABU1V0P4_9GAMM</name>